<evidence type="ECO:0000259" key="5">
    <source>
        <dbReference type="Pfam" id="PF00891"/>
    </source>
</evidence>
<protein>
    <submittedName>
        <fullName evidence="6">Putative O-methyltransferase YrrM</fullName>
    </submittedName>
</protein>
<organism evidence="6 7">
    <name type="scientific">Antricoccus suffuscus</name>
    <dbReference type="NCBI Taxonomy" id="1629062"/>
    <lineage>
        <taxon>Bacteria</taxon>
        <taxon>Bacillati</taxon>
        <taxon>Actinomycetota</taxon>
        <taxon>Actinomycetes</taxon>
        <taxon>Geodermatophilales</taxon>
        <taxon>Antricoccaceae</taxon>
        <taxon>Antricoccus</taxon>
    </lineage>
</organism>
<feature type="domain" description="O-methyltransferase C-terminal" evidence="5">
    <location>
        <begin position="115"/>
        <end position="326"/>
    </location>
</feature>
<sequence length="347" mass="36929">MSSPSEIADPTTLYQVRDGVYAPDLLIAAVVNLDLFTWIERQGPVTEAQISAGLEVATRPLDVLLTYGAALGLIERQPSGVISLTDLARQQLVADSPLSLHAYYASLAERPAVGELTDVLRTDRPAAWASARTGGSGAGWSQRLDDVEFARGITAAMDARGVFLGPALAAAVSDLPATSILDVGGSSGIYACSLLAGRPAARGTVVERPPVDVAARLLLAERGWDSRVDVRSGDIFTDPLPQGHDLHLYSQVLHDWDEPRVRHLLGASYAALPPGGWMVDHDAHIDADKRGPLANAEYSVLLMHSTVGKCWSIGELALFAADAGFENVSYRRTVAHRGALVAQKPLT</sequence>
<reference evidence="6 7" key="1">
    <citation type="submission" date="2018-03" db="EMBL/GenBank/DDBJ databases">
        <title>Genomic Encyclopedia of Archaeal and Bacterial Type Strains, Phase II (KMG-II): from individual species to whole genera.</title>
        <authorList>
            <person name="Goeker M."/>
        </authorList>
    </citation>
    <scope>NUCLEOTIDE SEQUENCE [LARGE SCALE GENOMIC DNA]</scope>
    <source>
        <strain evidence="6 7">DSM 100065</strain>
    </source>
</reference>
<evidence type="ECO:0000256" key="2">
    <source>
        <dbReference type="ARBA" id="ARBA00022679"/>
    </source>
</evidence>
<gene>
    <name evidence="6" type="ORF">CLV47_10441</name>
</gene>
<dbReference type="OrthoDB" id="582216at2"/>
<dbReference type="PIRSF" id="PIRSF005739">
    <property type="entry name" value="O-mtase"/>
    <property type="match status" value="1"/>
</dbReference>
<keyword evidence="7" id="KW-1185">Reference proteome</keyword>
<dbReference type="PANTHER" id="PTHR43712:SF2">
    <property type="entry name" value="O-METHYLTRANSFERASE CICE"/>
    <property type="match status" value="1"/>
</dbReference>
<dbReference type="InterPro" id="IPR001077">
    <property type="entry name" value="COMT_C"/>
</dbReference>
<evidence type="ECO:0000313" key="7">
    <source>
        <dbReference type="Proteomes" id="UP000237752"/>
    </source>
</evidence>
<dbReference type="SUPFAM" id="SSF53335">
    <property type="entry name" value="S-adenosyl-L-methionine-dependent methyltransferases"/>
    <property type="match status" value="1"/>
</dbReference>
<dbReference type="CDD" id="cd02440">
    <property type="entry name" value="AdoMet_MTases"/>
    <property type="match status" value="1"/>
</dbReference>
<dbReference type="Gene3D" id="3.40.50.150">
    <property type="entry name" value="Vaccinia Virus protein VP39"/>
    <property type="match status" value="1"/>
</dbReference>
<evidence type="ECO:0000313" key="6">
    <source>
        <dbReference type="EMBL" id="PRZ42697.1"/>
    </source>
</evidence>
<dbReference type="Pfam" id="PF00891">
    <property type="entry name" value="Methyltransf_2"/>
    <property type="match status" value="1"/>
</dbReference>
<dbReference type="GO" id="GO:0032259">
    <property type="term" value="P:methylation"/>
    <property type="evidence" value="ECO:0007669"/>
    <property type="project" value="UniProtKB-KW"/>
</dbReference>
<dbReference type="Proteomes" id="UP000237752">
    <property type="component" value="Unassembled WGS sequence"/>
</dbReference>
<dbReference type="GO" id="GO:0046983">
    <property type="term" value="F:protein dimerization activity"/>
    <property type="evidence" value="ECO:0007669"/>
    <property type="project" value="InterPro"/>
</dbReference>
<evidence type="ECO:0000256" key="4">
    <source>
        <dbReference type="PIRSR" id="PIRSR005739-1"/>
    </source>
</evidence>
<name>A0A2T1A2H5_9ACTN</name>
<dbReference type="SUPFAM" id="SSF46785">
    <property type="entry name" value="Winged helix' DNA-binding domain"/>
    <property type="match status" value="1"/>
</dbReference>
<feature type="active site" description="Proton acceptor" evidence="4">
    <location>
        <position position="254"/>
    </location>
</feature>
<dbReference type="EMBL" id="PVUE01000004">
    <property type="protein sequence ID" value="PRZ42697.1"/>
    <property type="molecule type" value="Genomic_DNA"/>
</dbReference>
<dbReference type="GO" id="GO:0008171">
    <property type="term" value="F:O-methyltransferase activity"/>
    <property type="evidence" value="ECO:0007669"/>
    <property type="project" value="InterPro"/>
</dbReference>
<keyword evidence="3" id="KW-0949">S-adenosyl-L-methionine</keyword>
<dbReference type="InterPro" id="IPR016461">
    <property type="entry name" value="COMT-like"/>
</dbReference>
<keyword evidence="2 6" id="KW-0808">Transferase</keyword>
<dbReference type="Gene3D" id="1.10.10.10">
    <property type="entry name" value="Winged helix-like DNA-binding domain superfamily/Winged helix DNA-binding domain"/>
    <property type="match status" value="1"/>
</dbReference>
<dbReference type="RefSeq" id="WP_106348241.1">
    <property type="nucleotide sequence ID" value="NZ_PVUE01000004.1"/>
</dbReference>
<dbReference type="AlphaFoldDB" id="A0A2T1A2H5"/>
<proteinExistence type="predicted"/>
<evidence type="ECO:0000256" key="3">
    <source>
        <dbReference type="ARBA" id="ARBA00022691"/>
    </source>
</evidence>
<dbReference type="InterPro" id="IPR036390">
    <property type="entry name" value="WH_DNA-bd_sf"/>
</dbReference>
<dbReference type="InterPro" id="IPR036388">
    <property type="entry name" value="WH-like_DNA-bd_sf"/>
</dbReference>
<dbReference type="PROSITE" id="PS51683">
    <property type="entry name" value="SAM_OMT_II"/>
    <property type="match status" value="1"/>
</dbReference>
<dbReference type="PANTHER" id="PTHR43712">
    <property type="entry name" value="PUTATIVE (AFU_ORTHOLOGUE AFUA_4G14580)-RELATED"/>
    <property type="match status" value="1"/>
</dbReference>
<accession>A0A2T1A2H5</accession>
<evidence type="ECO:0000256" key="1">
    <source>
        <dbReference type="ARBA" id="ARBA00022603"/>
    </source>
</evidence>
<keyword evidence="1 6" id="KW-0489">Methyltransferase</keyword>
<comment type="caution">
    <text evidence="6">The sequence shown here is derived from an EMBL/GenBank/DDBJ whole genome shotgun (WGS) entry which is preliminary data.</text>
</comment>
<dbReference type="InterPro" id="IPR029063">
    <property type="entry name" value="SAM-dependent_MTases_sf"/>
</dbReference>